<dbReference type="Proteomes" id="UP000887568">
    <property type="component" value="Unplaced"/>
</dbReference>
<evidence type="ECO:0000256" key="7">
    <source>
        <dbReference type="ARBA" id="ARBA00022777"/>
    </source>
</evidence>
<evidence type="ECO:0000256" key="9">
    <source>
        <dbReference type="ARBA" id="ARBA00022989"/>
    </source>
</evidence>
<dbReference type="Pfam" id="PF13927">
    <property type="entry name" value="Ig_3"/>
    <property type="match status" value="1"/>
</dbReference>
<evidence type="ECO:0000256" key="21">
    <source>
        <dbReference type="SAM" id="MobiDB-lite"/>
    </source>
</evidence>
<dbReference type="EnsemblMetazoa" id="XM_038209030.1">
    <property type="protein sequence ID" value="XP_038064958.1"/>
    <property type="gene ID" value="LOC119735334"/>
</dbReference>
<comment type="catalytic activity">
    <reaction evidence="16">
        <text>L-tyrosyl-[protein] + ATP = O-phospho-L-tyrosyl-[protein] + ADP + H(+)</text>
        <dbReference type="Rhea" id="RHEA:10596"/>
        <dbReference type="Rhea" id="RHEA-COMP:10136"/>
        <dbReference type="Rhea" id="RHEA-COMP:20101"/>
        <dbReference type="ChEBI" id="CHEBI:15378"/>
        <dbReference type="ChEBI" id="CHEBI:30616"/>
        <dbReference type="ChEBI" id="CHEBI:46858"/>
        <dbReference type="ChEBI" id="CHEBI:61978"/>
        <dbReference type="ChEBI" id="CHEBI:456216"/>
        <dbReference type="EC" id="2.7.10.1"/>
    </reaction>
</comment>
<evidence type="ECO:0000256" key="20">
    <source>
        <dbReference type="PROSITE-ProRule" id="PRU10141"/>
    </source>
</evidence>
<feature type="active site" description="Proton acceptor" evidence="17">
    <location>
        <position position="649"/>
    </location>
</feature>
<protein>
    <recommendedName>
        <fullName evidence="2">receptor protein-tyrosine kinase</fullName>
        <ecNumber evidence="2">2.7.10.1</ecNumber>
    </recommendedName>
</protein>
<dbReference type="PROSITE" id="PS00109">
    <property type="entry name" value="PROTEIN_KINASE_TYR"/>
    <property type="match status" value="1"/>
</dbReference>
<evidence type="ECO:0000256" key="11">
    <source>
        <dbReference type="ARBA" id="ARBA00023137"/>
    </source>
</evidence>
<keyword evidence="15" id="KW-0393">Immunoglobulin domain</keyword>
<keyword evidence="4 22" id="KW-0812">Transmembrane</keyword>
<organism evidence="25 26">
    <name type="scientific">Patiria miniata</name>
    <name type="common">Bat star</name>
    <name type="synonym">Asterina miniata</name>
    <dbReference type="NCBI Taxonomy" id="46514"/>
    <lineage>
        <taxon>Eukaryota</taxon>
        <taxon>Metazoa</taxon>
        <taxon>Echinodermata</taxon>
        <taxon>Eleutherozoa</taxon>
        <taxon>Asterozoa</taxon>
        <taxon>Asteroidea</taxon>
        <taxon>Valvatacea</taxon>
        <taxon>Valvatida</taxon>
        <taxon>Asterinidae</taxon>
        <taxon>Patiria</taxon>
    </lineage>
</organism>
<dbReference type="InterPro" id="IPR050122">
    <property type="entry name" value="RTK"/>
</dbReference>
<dbReference type="InterPro" id="IPR020635">
    <property type="entry name" value="Tyr_kinase_cat_dom"/>
</dbReference>
<keyword evidence="26" id="KW-1185">Reference proteome</keyword>
<evidence type="ECO:0000256" key="2">
    <source>
        <dbReference type="ARBA" id="ARBA00011902"/>
    </source>
</evidence>
<evidence type="ECO:0000256" key="4">
    <source>
        <dbReference type="ARBA" id="ARBA00022692"/>
    </source>
</evidence>
<dbReference type="PIRSF" id="PIRSF000615">
    <property type="entry name" value="TyrPK_CSF1-R"/>
    <property type="match status" value="1"/>
</dbReference>
<dbReference type="OMA" id="IKVCNGQ"/>
<evidence type="ECO:0000256" key="14">
    <source>
        <dbReference type="ARBA" id="ARBA00023180"/>
    </source>
</evidence>
<keyword evidence="12" id="KW-1015">Disulfide bond</keyword>
<dbReference type="PROSITE" id="PS00107">
    <property type="entry name" value="PROTEIN_KINASE_ATP"/>
    <property type="match status" value="1"/>
</dbReference>
<keyword evidence="14" id="KW-0325">Glycoprotein</keyword>
<dbReference type="GO" id="GO:0046872">
    <property type="term" value="F:metal ion binding"/>
    <property type="evidence" value="ECO:0007669"/>
    <property type="project" value="UniProtKB-KW"/>
</dbReference>
<dbReference type="SUPFAM" id="SSF48726">
    <property type="entry name" value="Immunoglobulin"/>
    <property type="match status" value="4"/>
</dbReference>
<dbReference type="InterPro" id="IPR003599">
    <property type="entry name" value="Ig_sub"/>
</dbReference>
<accession>A0A914AMX9</accession>
<evidence type="ECO:0000313" key="26">
    <source>
        <dbReference type="Proteomes" id="UP000887568"/>
    </source>
</evidence>
<dbReference type="PROSITE" id="PS50011">
    <property type="entry name" value="PROTEIN_KINASE_DOM"/>
    <property type="match status" value="1"/>
</dbReference>
<feature type="transmembrane region" description="Helical" evidence="22">
    <location>
        <begin position="444"/>
        <end position="465"/>
    </location>
</feature>
<dbReference type="Gene3D" id="1.10.510.10">
    <property type="entry name" value="Transferase(Phosphotransferase) domain 1"/>
    <property type="match status" value="1"/>
</dbReference>
<keyword evidence="6 18" id="KW-0547">Nucleotide-binding</keyword>
<feature type="binding site" evidence="18">
    <location>
        <position position="653"/>
    </location>
    <ligand>
        <name>ATP</name>
        <dbReference type="ChEBI" id="CHEBI:30616"/>
    </ligand>
</feature>
<evidence type="ECO:0000256" key="13">
    <source>
        <dbReference type="ARBA" id="ARBA00023170"/>
    </source>
</evidence>
<dbReference type="CDD" id="cd00192">
    <property type="entry name" value="PTKc"/>
    <property type="match status" value="1"/>
</dbReference>
<name>A0A914AMX9_PATMI</name>
<sequence length="813" mass="89646">MTVYEGSQATLICNYTGSSIQSLEWMKDDDGAIQSPTQIAEIIYHIGNEPIYHNGYNSSTYTASIDWHTNTFNLLIHSVDVAADGGTFWCFARYWVGTLIISSIDLTVIVLPKTIALSDSSTSYPSAGGTAYLLKGMDHRFTCEVPDINPGASFTWSLGDATITPYNTVNVTGADKLTTSTSMATFSPTWSHHGKTLRCQASNDEEYEGISVNIRLYVIGPTETPVITGSTSMTENEATLLTCTADMGYPDDWTLVWSNGGSPGPTTSSSESGDRYSFTSTLDYTPRRQDNGNIITCTANRAPWIPGPVGSLGPIDVKYEVNITNKAMNEVRVKDGENAVLICIAVGNPQPLMEWYCTNNTMITSDVDEGKFPVTHETSGGDGIFEFKVTSKLTVKAVDSRVDYGVYTCISSNGIGREDSLNITLTEIMTNVPPTTTVPDDKTVVIIGIIIGFVVLTVIALGVYVTRRSRKASGELDCISQPANKKPGTVDYANVPTAHKAFPRDQLKIIKELGHGAFGQVLLAEASGMTQGSKVTLVAVKTLKDGAGNSEKADLMRELDLMKKLPDHCNVVRLLGFCVEEDPPYIIVEYLSRGNLKDLLKDSRSKGRRVYGNLHGISKSLTSKDLMKFAKDVADGMAFISSQRCIHRDLAARNVLVAEDMTCKVADFGLARDVMNIRVYERRSQGPLPMRWMAFESILDDVYTTESDVWSYGVLLWEIVTLGARPYPAMTAKIMVNELQSGYRMPKPLHCQEELYVMMLRCWYEDPDSRPTFKMISKELDKLITKEKEYISLDDFEESIYEVALKDDAGEKV</sequence>
<evidence type="ECO:0000256" key="18">
    <source>
        <dbReference type="PIRSR" id="PIRSR000615-2"/>
    </source>
</evidence>
<feature type="compositionally biased region" description="Low complexity" evidence="21">
    <location>
        <begin position="258"/>
        <end position="271"/>
    </location>
</feature>
<dbReference type="GO" id="GO:0005886">
    <property type="term" value="C:plasma membrane"/>
    <property type="evidence" value="ECO:0007669"/>
    <property type="project" value="TreeGrafter"/>
</dbReference>
<dbReference type="SMART" id="SM00409">
    <property type="entry name" value="IG"/>
    <property type="match status" value="3"/>
</dbReference>
<keyword evidence="9 22" id="KW-1133">Transmembrane helix</keyword>
<keyword evidence="13" id="KW-0675">Receptor</keyword>
<keyword evidence="3" id="KW-0808">Transferase</keyword>
<dbReference type="InterPro" id="IPR036179">
    <property type="entry name" value="Ig-like_dom_sf"/>
</dbReference>
<keyword evidence="19" id="KW-0460">Magnesium</keyword>
<dbReference type="GO" id="GO:0005524">
    <property type="term" value="F:ATP binding"/>
    <property type="evidence" value="ECO:0007669"/>
    <property type="project" value="UniProtKB-UniRule"/>
</dbReference>
<evidence type="ECO:0000256" key="15">
    <source>
        <dbReference type="ARBA" id="ARBA00023319"/>
    </source>
</evidence>
<dbReference type="InterPro" id="IPR013162">
    <property type="entry name" value="CD80_C2-set"/>
</dbReference>
<dbReference type="FunFam" id="1.10.510.10:FF:000190">
    <property type="entry name" value="Proto-oncogene tyrosine-protein kinase receptor Ret"/>
    <property type="match status" value="1"/>
</dbReference>
<keyword evidence="8 18" id="KW-0067">ATP-binding</keyword>
<dbReference type="InterPro" id="IPR008266">
    <property type="entry name" value="Tyr_kinase_AS"/>
</dbReference>
<feature type="binding site" evidence="18 20">
    <location>
        <position position="541"/>
    </location>
    <ligand>
        <name>ATP</name>
        <dbReference type="ChEBI" id="CHEBI:30616"/>
    </ligand>
</feature>
<dbReference type="InterPro" id="IPR011009">
    <property type="entry name" value="Kinase-like_dom_sf"/>
</dbReference>
<dbReference type="AlphaFoldDB" id="A0A914AMX9"/>
<evidence type="ECO:0000313" key="25">
    <source>
        <dbReference type="EnsemblMetazoa" id="XP_038064958.1"/>
    </source>
</evidence>
<dbReference type="InterPro" id="IPR007110">
    <property type="entry name" value="Ig-like_dom"/>
</dbReference>
<dbReference type="Pfam" id="PF08205">
    <property type="entry name" value="C2-set_2"/>
    <property type="match status" value="2"/>
</dbReference>
<keyword evidence="7" id="KW-0418">Kinase</keyword>
<dbReference type="Gene3D" id="2.60.40.10">
    <property type="entry name" value="Immunoglobulins"/>
    <property type="match status" value="4"/>
</dbReference>
<evidence type="ECO:0000256" key="1">
    <source>
        <dbReference type="ARBA" id="ARBA00004479"/>
    </source>
</evidence>
<evidence type="ECO:0000256" key="16">
    <source>
        <dbReference type="ARBA" id="ARBA00051243"/>
    </source>
</evidence>
<evidence type="ECO:0000259" key="24">
    <source>
        <dbReference type="PROSITE" id="PS50835"/>
    </source>
</evidence>
<dbReference type="PRINTS" id="PR00109">
    <property type="entry name" value="TYRKINASE"/>
</dbReference>
<dbReference type="PANTHER" id="PTHR24416">
    <property type="entry name" value="TYROSINE-PROTEIN KINASE RECEPTOR"/>
    <property type="match status" value="1"/>
</dbReference>
<feature type="region of interest" description="Disordered" evidence="21">
    <location>
        <begin position="258"/>
        <end position="282"/>
    </location>
</feature>
<proteinExistence type="predicted"/>
<feature type="binding site" evidence="19">
    <location>
        <position position="654"/>
    </location>
    <ligand>
        <name>Mg(2+)</name>
        <dbReference type="ChEBI" id="CHEBI:18420"/>
    </ligand>
</feature>
<dbReference type="SMART" id="SM00219">
    <property type="entry name" value="TyrKc"/>
    <property type="match status" value="1"/>
</dbReference>
<dbReference type="Gene3D" id="3.30.200.20">
    <property type="entry name" value="Phosphorylase Kinase, domain 1"/>
    <property type="match status" value="1"/>
</dbReference>
<dbReference type="SUPFAM" id="SSF56112">
    <property type="entry name" value="Protein kinase-like (PK-like)"/>
    <property type="match status" value="1"/>
</dbReference>
<dbReference type="GeneID" id="119735334"/>
<dbReference type="InterPro" id="IPR017441">
    <property type="entry name" value="Protein_kinase_ATP_BS"/>
</dbReference>
<dbReference type="GO" id="GO:0007169">
    <property type="term" value="P:cell surface receptor protein tyrosine kinase signaling pathway"/>
    <property type="evidence" value="ECO:0007669"/>
    <property type="project" value="TreeGrafter"/>
</dbReference>
<dbReference type="PANTHER" id="PTHR24416:SF621">
    <property type="entry name" value="TYROSINE KINASE RECEPTOR CAD96CA"/>
    <property type="match status" value="1"/>
</dbReference>
<keyword evidence="19" id="KW-0479">Metal-binding</keyword>
<feature type="domain" description="Ig-like" evidence="24">
    <location>
        <begin position="112"/>
        <end position="211"/>
    </location>
</feature>
<dbReference type="OrthoDB" id="3256376at2759"/>
<dbReference type="SMART" id="SM00408">
    <property type="entry name" value="IGc2"/>
    <property type="match status" value="2"/>
</dbReference>
<dbReference type="PROSITE" id="PS50835">
    <property type="entry name" value="IG_LIKE"/>
    <property type="match status" value="4"/>
</dbReference>
<keyword evidence="10 22" id="KW-0472">Membrane</keyword>
<evidence type="ECO:0000256" key="8">
    <source>
        <dbReference type="ARBA" id="ARBA00022840"/>
    </source>
</evidence>
<dbReference type="InterPro" id="IPR001245">
    <property type="entry name" value="Ser-Thr/Tyr_kinase_cat_dom"/>
</dbReference>
<dbReference type="EC" id="2.7.10.1" evidence="2"/>
<evidence type="ECO:0000256" key="5">
    <source>
        <dbReference type="ARBA" id="ARBA00022729"/>
    </source>
</evidence>
<keyword evidence="11" id="KW-0829">Tyrosine-protein kinase</keyword>
<feature type="domain" description="Ig-like" evidence="24">
    <location>
        <begin position="314"/>
        <end position="424"/>
    </location>
</feature>
<evidence type="ECO:0000256" key="12">
    <source>
        <dbReference type="ARBA" id="ARBA00023157"/>
    </source>
</evidence>
<dbReference type="InterPro" id="IPR013783">
    <property type="entry name" value="Ig-like_fold"/>
</dbReference>
<evidence type="ECO:0000256" key="6">
    <source>
        <dbReference type="ARBA" id="ARBA00022741"/>
    </source>
</evidence>
<feature type="binding site" evidence="18">
    <location>
        <begin position="514"/>
        <end position="521"/>
    </location>
    <ligand>
        <name>ATP</name>
        <dbReference type="ChEBI" id="CHEBI:30616"/>
    </ligand>
</feature>
<dbReference type="GO" id="GO:0043235">
    <property type="term" value="C:receptor complex"/>
    <property type="evidence" value="ECO:0007669"/>
    <property type="project" value="TreeGrafter"/>
</dbReference>
<dbReference type="Pfam" id="PF07714">
    <property type="entry name" value="PK_Tyr_Ser-Thr"/>
    <property type="match status" value="1"/>
</dbReference>
<evidence type="ECO:0000256" key="10">
    <source>
        <dbReference type="ARBA" id="ARBA00023136"/>
    </source>
</evidence>
<evidence type="ECO:0000256" key="19">
    <source>
        <dbReference type="PIRSR" id="PIRSR000615-3"/>
    </source>
</evidence>
<dbReference type="InterPro" id="IPR003598">
    <property type="entry name" value="Ig_sub2"/>
</dbReference>
<evidence type="ECO:0000256" key="17">
    <source>
        <dbReference type="PIRSR" id="PIRSR000615-1"/>
    </source>
</evidence>
<feature type="domain" description="Ig-like" evidence="24">
    <location>
        <begin position="221"/>
        <end position="300"/>
    </location>
</feature>
<feature type="domain" description="Protein kinase" evidence="23">
    <location>
        <begin position="507"/>
        <end position="784"/>
    </location>
</feature>
<feature type="binding site" evidence="19">
    <location>
        <position position="667"/>
    </location>
    <ligand>
        <name>Mg(2+)</name>
        <dbReference type="ChEBI" id="CHEBI:18420"/>
    </ligand>
</feature>
<comment type="subcellular location">
    <subcellularLocation>
        <location evidence="1">Membrane</location>
        <topology evidence="1">Single-pass type I membrane protein</topology>
    </subcellularLocation>
</comment>
<evidence type="ECO:0000259" key="23">
    <source>
        <dbReference type="PROSITE" id="PS50011"/>
    </source>
</evidence>
<dbReference type="InterPro" id="IPR000719">
    <property type="entry name" value="Prot_kinase_dom"/>
</dbReference>
<dbReference type="CDD" id="cd00096">
    <property type="entry name" value="Ig"/>
    <property type="match status" value="1"/>
</dbReference>
<evidence type="ECO:0000256" key="22">
    <source>
        <dbReference type="SAM" id="Phobius"/>
    </source>
</evidence>
<evidence type="ECO:0000256" key="3">
    <source>
        <dbReference type="ARBA" id="ARBA00022679"/>
    </source>
</evidence>
<reference evidence="25" key="1">
    <citation type="submission" date="2022-11" db="UniProtKB">
        <authorList>
            <consortium name="EnsemblMetazoa"/>
        </authorList>
    </citation>
    <scope>IDENTIFICATION</scope>
</reference>
<keyword evidence="5" id="KW-0732">Signal</keyword>
<dbReference type="RefSeq" id="XP_038064958.1">
    <property type="nucleotide sequence ID" value="XM_038209030.1"/>
</dbReference>
<dbReference type="GO" id="GO:0004714">
    <property type="term" value="F:transmembrane receptor protein tyrosine kinase activity"/>
    <property type="evidence" value="ECO:0007669"/>
    <property type="project" value="UniProtKB-EC"/>
</dbReference>
<feature type="domain" description="Ig-like" evidence="24">
    <location>
        <begin position="1"/>
        <end position="107"/>
    </location>
</feature>